<dbReference type="AlphaFoldDB" id="A0A4Z1JBV3"/>
<gene>
    <name evidence="1" type="ORF">BELL_0620g00050</name>
</gene>
<protein>
    <submittedName>
        <fullName evidence="1">Uncharacterized protein</fullName>
    </submittedName>
</protein>
<dbReference type="EMBL" id="PQXM01000618">
    <property type="protein sequence ID" value="TGO71096.1"/>
    <property type="molecule type" value="Genomic_DNA"/>
</dbReference>
<comment type="caution">
    <text evidence="1">The sequence shown here is derived from an EMBL/GenBank/DDBJ whole genome shotgun (WGS) entry which is preliminary data.</text>
</comment>
<reference evidence="1 2" key="1">
    <citation type="submission" date="2017-12" db="EMBL/GenBank/DDBJ databases">
        <title>Comparative genomics of Botrytis spp.</title>
        <authorList>
            <person name="Valero-Jimenez C.A."/>
            <person name="Tapia P."/>
            <person name="Veloso J."/>
            <person name="Silva-Moreno E."/>
            <person name="Staats M."/>
            <person name="Valdes J.H."/>
            <person name="Van Kan J.A.L."/>
        </authorList>
    </citation>
    <scope>NUCLEOTIDE SEQUENCE [LARGE SCALE GENOMIC DNA]</scope>
    <source>
        <strain evidence="1 2">Be9601</strain>
    </source>
</reference>
<keyword evidence="2" id="KW-1185">Reference proteome</keyword>
<organism evidence="1 2">
    <name type="scientific">Botrytis elliptica</name>
    <dbReference type="NCBI Taxonomy" id="278938"/>
    <lineage>
        <taxon>Eukaryota</taxon>
        <taxon>Fungi</taxon>
        <taxon>Dikarya</taxon>
        <taxon>Ascomycota</taxon>
        <taxon>Pezizomycotina</taxon>
        <taxon>Leotiomycetes</taxon>
        <taxon>Helotiales</taxon>
        <taxon>Sclerotiniaceae</taxon>
        <taxon>Botrytis</taxon>
    </lineage>
</organism>
<name>A0A4Z1JBV3_9HELO</name>
<dbReference type="STRING" id="278938.A0A4Z1JBV3"/>
<evidence type="ECO:0000313" key="2">
    <source>
        <dbReference type="Proteomes" id="UP000297229"/>
    </source>
</evidence>
<dbReference type="Proteomes" id="UP000297229">
    <property type="component" value="Unassembled WGS sequence"/>
</dbReference>
<evidence type="ECO:0000313" key="1">
    <source>
        <dbReference type="EMBL" id="TGO71096.1"/>
    </source>
</evidence>
<proteinExistence type="predicted"/>
<accession>A0A4Z1JBV3</accession>
<sequence length="603" mass="68259">MASSATEIEPLLASSMRVLRNQTTLQDLIAAYPSLKEKSLSSPSSLTELERRVFLDLPDPEIESANISAATNLSRAELIEKAVTNRGSLTDAEVLVLKDRFWTSPTQEENLRITDGFMDLTYLENEEEAFKIGIHEFWGREKAVRNYQLNDVLNAALPYAPEWIKQLHKEGKQQWGFVCFYDAAAQTIDVERLEEFQFALGSFFEHALRFNGSKDIINAKWKYMTFNAPATAFAHTATSMQTEGHSGGITFQDVGSQFRNAFREILEDPEKYQRREDIISTTEYTGDLEDGIAGSGFLTNTFLVFDPVCIDLVVESGYFYDNMRVLAFEAEFPVPGRTCVEGYQGYTWVRLDQLVYYFYELRMKNELGIDKIWEAAQKSQNSAFVSMDPEEALNWSRSNHQTAFTSDSILGKRRNALGSTAVPRVMPNLQASLNNVKTRVWGAIVNTTANPTFNRYANNPTTRNTESALSLLRSGMAVVNYINDPNIQALMGEVHQGIRTALTEFDTLYNSAPLPAAQTVHLADLWDEYIKFLAKRIRNHHYNYLTDPTYGRFNLLRAGWQRVLDNNPTRQRTVIANANLAKINALAAQVEVTVVFNETPFST</sequence>